<dbReference type="InterPro" id="IPR026960">
    <property type="entry name" value="RVT-Znf"/>
</dbReference>
<dbReference type="Gramene" id="KRH12327">
    <property type="protein sequence ID" value="KRH12327"/>
    <property type="gene ID" value="GLYMA_15G166400"/>
</dbReference>
<evidence type="ECO:0000313" key="4">
    <source>
        <dbReference type="Proteomes" id="UP000008827"/>
    </source>
</evidence>
<sequence>MMNSFWWGSRNGLTKVQGDWSLIWNLQILPKAKHFLWLTLRGCLPTRTRLKQKKVSFKTVWEVAGLQEKINYQMNQAEGATDLIFNLLDSLPVDNRCNDKIWKERNPSPSVSFSQAMQFLFEWSKARGFNDNETQPVRTNGSNTCTWKKSDHNFVKLNVDVAIFKQQYVHGAGIIQWLKLGLFLCCQSILCNFPNSRLTLIRRQANQVAYTIARTSRLHASNYIF</sequence>
<dbReference type="InParanoid" id="A0A0R0G2F4"/>
<organism evidence="2">
    <name type="scientific">Glycine max</name>
    <name type="common">Soybean</name>
    <name type="synonym">Glycine hispida</name>
    <dbReference type="NCBI Taxonomy" id="3847"/>
    <lineage>
        <taxon>Eukaryota</taxon>
        <taxon>Viridiplantae</taxon>
        <taxon>Streptophyta</taxon>
        <taxon>Embryophyta</taxon>
        <taxon>Tracheophyta</taxon>
        <taxon>Spermatophyta</taxon>
        <taxon>Magnoliopsida</taxon>
        <taxon>eudicotyledons</taxon>
        <taxon>Gunneridae</taxon>
        <taxon>Pentapetalae</taxon>
        <taxon>rosids</taxon>
        <taxon>fabids</taxon>
        <taxon>Fabales</taxon>
        <taxon>Fabaceae</taxon>
        <taxon>Papilionoideae</taxon>
        <taxon>50 kb inversion clade</taxon>
        <taxon>NPAAA clade</taxon>
        <taxon>indigoferoid/millettioid clade</taxon>
        <taxon>Phaseoleae</taxon>
        <taxon>Glycine</taxon>
        <taxon>Glycine subgen. Soja</taxon>
    </lineage>
</organism>
<keyword evidence="4" id="KW-1185">Reference proteome</keyword>
<reference evidence="2 3" key="1">
    <citation type="journal article" date="2010" name="Nature">
        <title>Genome sequence of the palaeopolyploid soybean.</title>
        <authorList>
            <person name="Schmutz J."/>
            <person name="Cannon S.B."/>
            <person name="Schlueter J."/>
            <person name="Ma J."/>
            <person name="Mitros T."/>
            <person name="Nelson W."/>
            <person name="Hyten D.L."/>
            <person name="Song Q."/>
            <person name="Thelen J.J."/>
            <person name="Cheng J."/>
            <person name="Xu D."/>
            <person name="Hellsten U."/>
            <person name="May G.D."/>
            <person name="Yu Y."/>
            <person name="Sakurai T."/>
            <person name="Umezawa T."/>
            <person name="Bhattacharyya M.K."/>
            <person name="Sandhu D."/>
            <person name="Valliyodan B."/>
            <person name="Lindquist E."/>
            <person name="Peto M."/>
            <person name="Grant D."/>
            <person name="Shu S."/>
            <person name="Goodstein D."/>
            <person name="Barry K."/>
            <person name="Futrell-Griggs M."/>
            <person name="Abernathy B."/>
            <person name="Du J."/>
            <person name="Tian Z."/>
            <person name="Zhu L."/>
            <person name="Gill N."/>
            <person name="Joshi T."/>
            <person name="Libault M."/>
            <person name="Sethuraman A."/>
            <person name="Zhang X.-C."/>
            <person name="Shinozaki K."/>
            <person name="Nguyen H.T."/>
            <person name="Wing R.A."/>
            <person name="Cregan P."/>
            <person name="Specht J."/>
            <person name="Grimwood J."/>
            <person name="Rokhsar D."/>
            <person name="Stacey G."/>
            <person name="Shoemaker R.C."/>
            <person name="Jackson S.A."/>
        </authorList>
    </citation>
    <scope>NUCLEOTIDE SEQUENCE [LARGE SCALE GENOMIC DNA]</scope>
    <source>
        <strain evidence="3">cv. Williams 82</strain>
        <tissue evidence="2">Callus</tissue>
    </source>
</reference>
<evidence type="ECO:0000313" key="3">
    <source>
        <dbReference type="EnsemblPlants" id="KRH12327"/>
    </source>
</evidence>
<proteinExistence type="predicted"/>
<dbReference type="Pfam" id="PF13966">
    <property type="entry name" value="zf-RVT"/>
    <property type="match status" value="1"/>
</dbReference>
<dbReference type="EnsemblPlants" id="KRH12327">
    <property type="protein sequence ID" value="KRH12327"/>
    <property type="gene ID" value="GLYMA_15G166400"/>
</dbReference>
<accession>A0A0R0G2F4</accession>
<evidence type="ECO:0000313" key="2">
    <source>
        <dbReference type="EMBL" id="KRH12327.1"/>
    </source>
</evidence>
<reference evidence="3" key="2">
    <citation type="submission" date="2018-02" db="UniProtKB">
        <authorList>
            <consortium name="EnsemblPlants"/>
        </authorList>
    </citation>
    <scope>IDENTIFICATION</scope>
    <source>
        <strain evidence="3">Williams 82</strain>
    </source>
</reference>
<dbReference type="EMBL" id="CM000848">
    <property type="protein sequence ID" value="KRH12327.1"/>
    <property type="molecule type" value="Genomic_DNA"/>
</dbReference>
<dbReference type="Proteomes" id="UP000008827">
    <property type="component" value="Chromosome 15"/>
</dbReference>
<dbReference type="AlphaFoldDB" id="A0A0R0G2F4"/>
<gene>
    <name evidence="2" type="ORF">GLYMA_15G166400</name>
</gene>
<feature type="domain" description="Reverse transcriptase zinc-binding" evidence="1">
    <location>
        <begin position="4"/>
        <end position="58"/>
    </location>
</feature>
<name>A0A0R0G2F4_SOYBN</name>
<evidence type="ECO:0000259" key="1">
    <source>
        <dbReference type="Pfam" id="PF13966"/>
    </source>
</evidence>
<reference evidence="2" key="3">
    <citation type="submission" date="2018-07" db="EMBL/GenBank/DDBJ databases">
        <title>WGS assembly of Glycine max.</title>
        <authorList>
            <person name="Schmutz J."/>
            <person name="Cannon S."/>
            <person name="Schlueter J."/>
            <person name="Ma J."/>
            <person name="Mitros T."/>
            <person name="Nelson W."/>
            <person name="Hyten D."/>
            <person name="Song Q."/>
            <person name="Thelen J."/>
            <person name="Cheng J."/>
            <person name="Xu D."/>
            <person name="Hellsten U."/>
            <person name="May G."/>
            <person name="Yu Y."/>
            <person name="Sakurai T."/>
            <person name="Umezawa T."/>
            <person name="Bhattacharyya M."/>
            <person name="Sandhu D."/>
            <person name="Valliyodan B."/>
            <person name="Lindquist E."/>
            <person name="Peto M."/>
            <person name="Grant D."/>
            <person name="Shu S."/>
            <person name="Goodstein D."/>
            <person name="Barry K."/>
            <person name="Futrell-Griggs M."/>
            <person name="Abernathy B."/>
            <person name="Du J."/>
            <person name="Tian Z."/>
            <person name="Zhu L."/>
            <person name="Gill N."/>
            <person name="Joshi T."/>
            <person name="Libault M."/>
            <person name="Sethuraman A."/>
            <person name="Zhang X."/>
            <person name="Shinozaki K."/>
            <person name="Nguyen H."/>
            <person name="Wing R."/>
            <person name="Cregan P."/>
            <person name="Specht J."/>
            <person name="Grimwood J."/>
            <person name="Rokhsar D."/>
            <person name="Stacey G."/>
            <person name="Shoemaker R."/>
            <person name="Jackson S."/>
        </authorList>
    </citation>
    <scope>NUCLEOTIDE SEQUENCE</scope>
    <source>
        <tissue evidence="2">Callus</tissue>
    </source>
</reference>
<protein>
    <recommendedName>
        <fullName evidence="1">Reverse transcriptase zinc-binding domain-containing protein</fullName>
    </recommendedName>
</protein>